<protein>
    <submittedName>
        <fullName evidence="2">Uncharacterized protein</fullName>
    </submittedName>
</protein>
<dbReference type="Proteomes" id="UP000286561">
    <property type="component" value="Unassembled WGS sequence"/>
</dbReference>
<proteinExistence type="predicted"/>
<name>A0A413PYV1_9FIRM</name>
<dbReference type="EMBL" id="QSEP01000025">
    <property type="protein sequence ID" value="RGZ83704.1"/>
    <property type="molecule type" value="Genomic_DNA"/>
</dbReference>
<feature type="signal peptide" evidence="1">
    <location>
        <begin position="1"/>
        <end position="23"/>
    </location>
</feature>
<dbReference type="PROSITE" id="PS51257">
    <property type="entry name" value="PROKAR_LIPOPROTEIN"/>
    <property type="match status" value="1"/>
</dbReference>
<sequence length="494" mass="54670">MRKNMKKRAALLLAAMMTVSVTACGGGKTPDAPSDADLKKDVQEYITEVVDESAKISNFRVEDSGEGKNDTYEANCIVTYANDTMQYVDEFDLSYEVKDNAWNLEKCKVNSDYAEKSSQAVGADTSKAQTDSSEAAEATTEAAAATATQLSDKLEDYTFMLEGDVYQLPFAYSVLADKGWRIYNSEYYDDTKINGNSYGDITLQKDKKTIDVSIINASGNAKELKDCNVGGISVYGSNKNAPEFSIAKGIKVGDKEDKVREAFGSPTDTSNYDEYNYLRYGEDDSITTIVCDNGTDEYNDASIEIKNFVATEDDKKTETSDEVPEYLSTYVAPTELGTDPLSYNIEIENQVYTLPAPVSVFTDNGWKIASQEDSVPSGRSLSSAIKLQKDGKEIEASVTNFADYQTKPENCAISYLYFYADESKNPEVKLPGGITIKSTSEDVKKWAGDKFDYSKSGDSEYYDYYDDDNEGYIDINCKKTVSSMSVKKETWPSK</sequence>
<evidence type="ECO:0000313" key="2">
    <source>
        <dbReference type="EMBL" id="RGZ83704.1"/>
    </source>
</evidence>
<comment type="caution">
    <text evidence="2">The sequence shown here is derived from an EMBL/GenBank/DDBJ whole genome shotgun (WGS) entry which is preliminary data.</text>
</comment>
<accession>A0A413PYV1</accession>
<dbReference type="RefSeq" id="WP_118329248.1">
    <property type="nucleotide sequence ID" value="NZ_CAUDZB010000057.1"/>
</dbReference>
<organism evidence="2 3">
    <name type="scientific">Anaerobutyricum hallii</name>
    <dbReference type="NCBI Taxonomy" id="39488"/>
    <lineage>
        <taxon>Bacteria</taxon>
        <taxon>Bacillati</taxon>
        <taxon>Bacillota</taxon>
        <taxon>Clostridia</taxon>
        <taxon>Lachnospirales</taxon>
        <taxon>Lachnospiraceae</taxon>
        <taxon>Anaerobutyricum</taxon>
    </lineage>
</organism>
<reference evidence="2 3" key="1">
    <citation type="submission" date="2018-08" db="EMBL/GenBank/DDBJ databases">
        <title>A genome reference for cultivated species of the human gut microbiota.</title>
        <authorList>
            <person name="Zou Y."/>
            <person name="Xue W."/>
            <person name="Luo G."/>
        </authorList>
    </citation>
    <scope>NUCLEOTIDE SEQUENCE [LARGE SCALE GENOMIC DNA]</scope>
    <source>
        <strain evidence="2 3">AM48-23BH</strain>
    </source>
</reference>
<keyword evidence="1" id="KW-0732">Signal</keyword>
<evidence type="ECO:0000256" key="1">
    <source>
        <dbReference type="SAM" id="SignalP"/>
    </source>
</evidence>
<evidence type="ECO:0000313" key="3">
    <source>
        <dbReference type="Proteomes" id="UP000286561"/>
    </source>
</evidence>
<gene>
    <name evidence="2" type="ORF">DW972_05930</name>
</gene>
<feature type="chain" id="PRO_5038531331" evidence="1">
    <location>
        <begin position="24"/>
        <end position="494"/>
    </location>
</feature>
<dbReference type="AlphaFoldDB" id="A0A413PYV1"/>